<dbReference type="SUPFAM" id="SSF50104">
    <property type="entry name" value="Translation proteins SH3-like domain"/>
    <property type="match status" value="1"/>
</dbReference>
<dbReference type="Gene3D" id="2.30.30.30">
    <property type="match status" value="1"/>
</dbReference>
<dbReference type="GO" id="GO:0003735">
    <property type="term" value="F:structural constituent of ribosome"/>
    <property type="evidence" value="ECO:0007669"/>
    <property type="project" value="InterPro"/>
</dbReference>
<dbReference type="GO" id="GO:0006412">
    <property type="term" value="P:translation"/>
    <property type="evidence" value="ECO:0007669"/>
    <property type="project" value="InterPro"/>
</dbReference>
<feature type="domain" description="Large ribosomal subunit protein eL14" evidence="5">
    <location>
        <begin position="310"/>
        <end position="385"/>
    </location>
</feature>
<accession>A0AAI8YGK8</accession>
<evidence type="ECO:0000256" key="4">
    <source>
        <dbReference type="SAM" id="Phobius"/>
    </source>
</evidence>
<keyword evidence="3" id="KW-0687">Ribonucleoprotein</keyword>
<evidence type="ECO:0000313" key="6">
    <source>
        <dbReference type="EMBL" id="CAJ2503842.1"/>
    </source>
</evidence>
<evidence type="ECO:0000256" key="3">
    <source>
        <dbReference type="ARBA" id="ARBA00023274"/>
    </source>
</evidence>
<dbReference type="PANTHER" id="PTHR11127:SF2">
    <property type="entry name" value="LARGE RIBOSOMAL SUBUNIT PROTEIN EL14"/>
    <property type="match status" value="1"/>
</dbReference>
<keyword evidence="4" id="KW-1133">Transmembrane helix</keyword>
<dbReference type="GO" id="GO:0003723">
    <property type="term" value="F:RNA binding"/>
    <property type="evidence" value="ECO:0007669"/>
    <property type="project" value="InterPro"/>
</dbReference>
<keyword evidence="7" id="KW-1185">Reference proteome</keyword>
<feature type="transmembrane region" description="Helical" evidence="4">
    <location>
        <begin position="12"/>
        <end position="34"/>
    </location>
</feature>
<organism evidence="6 7">
    <name type="scientific">Anthostomella pinea</name>
    <dbReference type="NCBI Taxonomy" id="933095"/>
    <lineage>
        <taxon>Eukaryota</taxon>
        <taxon>Fungi</taxon>
        <taxon>Dikarya</taxon>
        <taxon>Ascomycota</taxon>
        <taxon>Pezizomycotina</taxon>
        <taxon>Sordariomycetes</taxon>
        <taxon>Xylariomycetidae</taxon>
        <taxon>Xylariales</taxon>
        <taxon>Xylariaceae</taxon>
        <taxon>Anthostomella</taxon>
    </lineage>
</organism>
<evidence type="ECO:0000256" key="1">
    <source>
        <dbReference type="ARBA" id="ARBA00006592"/>
    </source>
</evidence>
<keyword evidence="2" id="KW-0689">Ribosomal protein</keyword>
<dbReference type="InterPro" id="IPR014722">
    <property type="entry name" value="Rib_uL2_dom2"/>
</dbReference>
<dbReference type="EMBL" id="CAUWAG010000006">
    <property type="protein sequence ID" value="CAJ2503842.1"/>
    <property type="molecule type" value="Genomic_DNA"/>
</dbReference>
<comment type="similarity">
    <text evidence="1">Belongs to the eukaryotic ribosomal protein eL14 family.</text>
</comment>
<dbReference type="InterPro" id="IPR035979">
    <property type="entry name" value="RBD_domain_sf"/>
</dbReference>
<dbReference type="GO" id="GO:0022625">
    <property type="term" value="C:cytosolic large ribosomal subunit"/>
    <property type="evidence" value="ECO:0007669"/>
    <property type="project" value="TreeGrafter"/>
</dbReference>
<sequence>MSYLSDAGSLLVVTAAVVLSVFVVCGECICTWFMGWRMGKSGKDIEGDLTNPANQGEDISADKNTSVCLSNLPANCRACDILKELRNVGKIWSFSLIPPEELFTTAAAKVVFWDRDGLEAFLKKYRRDKFTVLGTRPRVCMTRCRISSEPPSDASRAMVITGPSEIIRMSRLCDLFEADLDSDFDYDLERMMKASNEDTGQSSIEVRFTSFKDQAEAAWRIVNKAIAGDDLPGTVLSPHESDLWRTTTQTSTMGDASIESPEWRKVEVGRIVLLQGTSQYAGRLAAIVEIIDHKRALVDGPASDPKLAVPRQAISFSDCLLADMKIEKLPRAVRTGTLKALWEKAGIDEKWKESNWAKRKLQGERRKALTDFERFKVMRLKKQRRFEERKALAKVKASA</sequence>
<gene>
    <name evidence="6" type="ORF">KHLLAP_LOCUS4310</name>
</gene>
<dbReference type="Proteomes" id="UP001295740">
    <property type="component" value="Unassembled WGS sequence"/>
</dbReference>
<dbReference type="InterPro" id="IPR008991">
    <property type="entry name" value="Translation_prot_SH3-like_sf"/>
</dbReference>
<evidence type="ECO:0000259" key="5">
    <source>
        <dbReference type="Pfam" id="PF01929"/>
    </source>
</evidence>
<comment type="caution">
    <text evidence="6">The sequence shown here is derived from an EMBL/GenBank/DDBJ whole genome shotgun (WGS) entry which is preliminary data.</text>
</comment>
<protein>
    <submittedName>
        <fullName evidence="6">Uu.00g112360.m01.CDS01</fullName>
    </submittedName>
</protein>
<dbReference type="PANTHER" id="PTHR11127">
    <property type="entry name" value="60S RIBOSOMAL PROTEIN L14"/>
    <property type="match status" value="1"/>
</dbReference>
<dbReference type="Gene3D" id="6.10.250.2270">
    <property type="match status" value="1"/>
</dbReference>
<dbReference type="InterPro" id="IPR039660">
    <property type="entry name" value="Ribosomal_eL14"/>
</dbReference>
<evidence type="ECO:0000313" key="7">
    <source>
        <dbReference type="Proteomes" id="UP001295740"/>
    </source>
</evidence>
<dbReference type="CDD" id="cd23702">
    <property type="entry name" value="eL14"/>
    <property type="match status" value="1"/>
</dbReference>
<evidence type="ECO:0000256" key="2">
    <source>
        <dbReference type="ARBA" id="ARBA00022980"/>
    </source>
</evidence>
<keyword evidence="4" id="KW-0472">Membrane</keyword>
<reference evidence="6" key="1">
    <citation type="submission" date="2023-10" db="EMBL/GenBank/DDBJ databases">
        <authorList>
            <person name="Hackl T."/>
        </authorList>
    </citation>
    <scope>NUCLEOTIDE SEQUENCE</scope>
</reference>
<dbReference type="SUPFAM" id="SSF54928">
    <property type="entry name" value="RNA-binding domain, RBD"/>
    <property type="match status" value="1"/>
</dbReference>
<dbReference type="InterPro" id="IPR002784">
    <property type="entry name" value="Ribosomal_eL14_dom"/>
</dbReference>
<dbReference type="Pfam" id="PF01929">
    <property type="entry name" value="Ribosomal_L14e"/>
    <property type="match status" value="1"/>
</dbReference>
<proteinExistence type="inferred from homology"/>
<name>A0AAI8YGK8_9PEZI</name>
<dbReference type="GO" id="GO:0042273">
    <property type="term" value="P:ribosomal large subunit biogenesis"/>
    <property type="evidence" value="ECO:0007669"/>
    <property type="project" value="TreeGrafter"/>
</dbReference>
<dbReference type="AlphaFoldDB" id="A0AAI8YGK8"/>
<keyword evidence="4" id="KW-0812">Transmembrane</keyword>